<reference evidence="3" key="1">
    <citation type="submission" date="2012-09" db="EMBL/GenBank/DDBJ databases">
        <authorList>
            <person name="Martin A.A."/>
        </authorList>
    </citation>
    <scope>NUCLEOTIDE SEQUENCE</scope>
</reference>
<name>A0A0K0CY58_ANGCA</name>
<proteinExistence type="predicted"/>
<accession>A0A0K0CY58</accession>
<evidence type="ECO:0000256" key="1">
    <source>
        <dbReference type="SAM" id="MobiDB-lite"/>
    </source>
</evidence>
<dbReference type="WBParaSite" id="ACAC_0000255801-mRNA-1">
    <property type="protein sequence ID" value="ACAC_0000255801-mRNA-1"/>
    <property type="gene ID" value="ACAC_0000255801"/>
</dbReference>
<dbReference type="Proteomes" id="UP000035642">
    <property type="component" value="Unassembled WGS sequence"/>
</dbReference>
<dbReference type="AlphaFoldDB" id="A0A0K0CY58"/>
<keyword evidence="2" id="KW-1133">Transmembrane helix</keyword>
<evidence type="ECO:0000313" key="3">
    <source>
        <dbReference type="Proteomes" id="UP000035642"/>
    </source>
</evidence>
<keyword evidence="2" id="KW-0812">Transmembrane</keyword>
<feature type="compositionally biased region" description="Basic and acidic residues" evidence="1">
    <location>
        <begin position="1"/>
        <end position="17"/>
    </location>
</feature>
<evidence type="ECO:0000313" key="4">
    <source>
        <dbReference type="WBParaSite" id="ACAC_0000255801-mRNA-1"/>
    </source>
</evidence>
<evidence type="ECO:0000256" key="2">
    <source>
        <dbReference type="SAM" id="Phobius"/>
    </source>
</evidence>
<protein>
    <submittedName>
        <fullName evidence="4">Ovule protein</fullName>
    </submittedName>
</protein>
<keyword evidence="2" id="KW-0472">Membrane</keyword>
<feature type="region of interest" description="Disordered" evidence="1">
    <location>
        <begin position="51"/>
        <end position="79"/>
    </location>
</feature>
<organism evidence="3 4">
    <name type="scientific">Angiostrongylus cantonensis</name>
    <name type="common">Rat lungworm</name>
    <dbReference type="NCBI Taxonomy" id="6313"/>
    <lineage>
        <taxon>Eukaryota</taxon>
        <taxon>Metazoa</taxon>
        <taxon>Ecdysozoa</taxon>
        <taxon>Nematoda</taxon>
        <taxon>Chromadorea</taxon>
        <taxon>Rhabditida</taxon>
        <taxon>Rhabditina</taxon>
        <taxon>Rhabditomorpha</taxon>
        <taxon>Strongyloidea</taxon>
        <taxon>Metastrongylidae</taxon>
        <taxon>Angiostrongylus</taxon>
    </lineage>
</organism>
<sequence length="172" mass="19767">MDGRDRHHPYDDGELKVALETSDDDDEHGYHTPKNIFNAEMSRLSQLQLTCTKFPSPPLPTGKSGPKPDDDENPYSTIKKCPQRSSMMKNLESLIQMNATTVQQKKSPMFYRELSMEDMLRELEAVPFMKKLSPFERLSDIDHVDIALCISFLLLVIFGIFGFYIIINEFSQ</sequence>
<feature type="region of interest" description="Disordered" evidence="1">
    <location>
        <begin position="1"/>
        <end position="33"/>
    </location>
</feature>
<reference evidence="4" key="2">
    <citation type="submission" date="2017-02" db="UniProtKB">
        <authorList>
            <consortium name="WormBaseParasite"/>
        </authorList>
    </citation>
    <scope>IDENTIFICATION</scope>
</reference>
<keyword evidence="3" id="KW-1185">Reference proteome</keyword>
<feature type="transmembrane region" description="Helical" evidence="2">
    <location>
        <begin position="146"/>
        <end position="167"/>
    </location>
</feature>